<sequence>MDSWRVAVLGDGDVGKTALAVQFTLNCFTYDPTIEDAYRKQIVVDNKMCFVEVIDTAGQEEYATLRDQWVREGQGFILVYSIASRSTFDRLGAFRQSMLRVKRLKPIFILVGNKCDKMHEREVSKEEGAALATSFGCTFVEASAKTAHNVEHLFTTLVRLLRSTKPSDAIPKTKPSAPRVAIEDRKPPSCRKCFIF</sequence>
<evidence type="ECO:0000256" key="3">
    <source>
        <dbReference type="ARBA" id="ARBA00023134"/>
    </source>
</evidence>
<dbReference type="EMBL" id="KV418275">
    <property type="protein sequence ID" value="KZP02841.1"/>
    <property type="molecule type" value="Genomic_DNA"/>
</dbReference>
<dbReference type="PRINTS" id="PR00449">
    <property type="entry name" value="RASTRNSFRMNG"/>
</dbReference>
<dbReference type="GO" id="GO:0003924">
    <property type="term" value="F:GTPase activity"/>
    <property type="evidence" value="ECO:0007669"/>
    <property type="project" value="InterPro"/>
</dbReference>
<dbReference type="InterPro" id="IPR001806">
    <property type="entry name" value="Small_GTPase"/>
</dbReference>
<evidence type="ECO:0000256" key="1">
    <source>
        <dbReference type="ARBA" id="ARBA00004342"/>
    </source>
</evidence>
<dbReference type="SMART" id="SM00174">
    <property type="entry name" value="RHO"/>
    <property type="match status" value="1"/>
</dbReference>
<dbReference type="SMART" id="SM00173">
    <property type="entry name" value="RAS"/>
    <property type="match status" value="1"/>
</dbReference>
<dbReference type="Proteomes" id="UP000076532">
    <property type="component" value="Unassembled WGS sequence"/>
</dbReference>
<name>A0A167TE36_9AGAM</name>
<evidence type="ECO:0000313" key="5">
    <source>
        <dbReference type="Proteomes" id="UP000076532"/>
    </source>
</evidence>
<reference evidence="4 5" key="1">
    <citation type="journal article" date="2016" name="Mol. Biol. Evol.">
        <title>Comparative Genomics of Early-Diverging Mushroom-Forming Fungi Provides Insights into the Origins of Lignocellulose Decay Capabilities.</title>
        <authorList>
            <person name="Nagy L.G."/>
            <person name="Riley R."/>
            <person name="Tritt A."/>
            <person name="Adam C."/>
            <person name="Daum C."/>
            <person name="Floudas D."/>
            <person name="Sun H."/>
            <person name="Yadav J.S."/>
            <person name="Pangilinan J."/>
            <person name="Larsson K.H."/>
            <person name="Matsuura K."/>
            <person name="Barry K."/>
            <person name="Labutti K."/>
            <person name="Kuo R."/>
            <person name="Ohm R.A."/>
            <person name="Bhattacharya S.S."/>
            <person name="Shirouzu T."/>
            <person name="Yoshinaga Y."/>
            <person name="Martin F.M."/>
            <person name="Grigoriev I.V."/>
            <person name="Hibbett D.S."/>
        </authorList>
    </citation>
    <scope>NUCLEOTIDE SEQUENCE [LARGE SCALE GENOMIC DNA]</scope>
    <source>
        <strain evidence="4 5">CBS 109695</strain>
    </source>
</reference>
<keyword evidence="3" id="KW-0342">GTP-binding</keyword>
<organism evidence="4 5">
    <name type="scientific">Athelia psychrophila</name>
    <dbReference type="NCBI Taxonomy" id="1759441"/>
    <lineage>
        <taxon>Eukaryota</taxon>
        <taxon>Fungi</taxon>
        <taxon>Dikarya</taxon>
        <taxon>Basidiomycota</taxon>
        <taxon>Agaricomycotina</taxon>
        <taxon>Agaricomycetes</taxon>
        <taxon>Agaricomycetidae</taxon>
        <taxon>Atheliales</taxon>
        <taxon>Atheliaceae</taxon>
        <taxon>Athelia</taxon>
    </lineage>
</organism>
<dbReference type="SUPFAM" id="SSF52540">
    <property type="entry name" value="P-loop containing nucleoside triphosphate hydrolases"/>
    <property type="match status" value="1"/>
</dbReference>
<comment type="subcellular location">
    <subcellularLocation>
        <location evidence="1">Cell membrane</location>
        <topology evidence="1">Lipid-anchor</topology>
        <orientation evidence="1">Cytoplasmic side</orientation>
    </subcellularLocation>
</comment>
<dbReference type="GO" id="GO:0005525">
    <property type="term" value="F:GTP binding"/>
    <property type="evidence" value="ECO:0007669"/>
    <property type="project" value="UniProtKB-KW"/>
</dbReference>
<dbReference type="OrthoDB" id="5976022at2759"/>
<keyword evidence="2" id="KW-0547">Nucleotide-binding</keyword>
<protein>
    <submittedName>
        <fullName evidence="4">Ras protein</fullName>
    </submittedName>
</protein>
<dbReference type="PANTHER" id="PTHR24070">
    <property type="entry name" value="RAS, DI-RAS, AND RHEB FAMILY MEMBERS OF SMALL GTPASE SUPERFAMILY"/>
    <property type="match status" value="1"/>
</dbReference>
<dbReference type="GO" id="GO:0007165">
    <property type="term" value="P:signal transduction"/>
    <property type="evidence" value="ECO:0007669"/>
    <property type="project" value="InterPro"/>
</dbReference>
<gene>
    <name evidence="4" type="ORF">FIBSPDRAFT_769877</name>
</gene>
<dbReference type="Pfam" id="PF00071">
    <property type="entry name" value="Ras"/>
    <property type="match status" value="1"/>
</dbReference>
<dbReference type="InterPro" id="IPR020849">
    <property type="entry name" value="Small_GTPase_Ras-type"/>
</dbReference>
<dbReference type="FunFam" id="3.40.50.300:FF:001423">
    <property type="entry name" value="Ras family GTPase"/>
    <property type="match status" value="1"/>
</dbReference>
<dbReference type="InterPro" id="IPR005225">
    <property type="entry name" value="Small_GTP-bd"/>
</dbReference>
<dbReference type="STRING" id="436010.A0A167TE36"/>
<dbReference type="GO" id="GO:0005886">
    <property type="term" value="C:plasma membrane"/>
    <property type="evidence" value="ECO:0007669"/>
    <property type="project" value="UniProtKB-SubCell"/>
</dbReference>
<evidence type="ECO:0000313" key="4">
    <source>
        <dbReference type="EMBL" id="KZP02841.1"/>
    </source>
</evidence>
<accession>A0A167TE36</accession>
<dbReference type="AlphaFoldDB" id="A0A167TE36"/>
<evidence type="ECO:0000256" key="2">
    <source>
        <dbReference type="ARBA" id="ARBA00022741"/>
    </source>
</evidence>
<dbReference type="Gene3D" id="3.40.50.300">
    <property type="entry name" value="P-loop containing nucleotide triphosphate hydrolases"/>
    <property type="match status" value="1"/>
</dbReference>
<proteinExistence type="predicted"/>
<dbReference type="PROSITE" id="PS51419">
    <property type="entry name" value="RAB"/>
    <property type="match status" value="1"/>
</dbReference>
<dbReference type="InterPro" id="IPR027417">
    <property type="entry name" value="P-loop_NTPase"/>
</dbReference>
<dbReference type="PROSITE" id="PS51421">
    <property type="entry name" value="RAS"/>
    <property type="match status" value="1"/>
</dbReference>
<dbReference type="NCBIfam" id="TIGR00231">
    <property type="entry name" value="small_GTP"/>
    <property type="match status" value="1"/>
</dbReference>
<keyword evidence="5" id="KW-1185">Reference proteome</keyword>
<dbReference type="SMART" id="SM00175">
    <property type="entry name" value="RAB"/>
    <property type="match status" value="1"/>
</dbReference>